<accession>A0A6A5HMV9</accession>
<evidence type="ECO:0000259" key="1">
    <source>
        <dbReference type="Pfam" id="PF07735"/>
    </source>
</evidence>
<gene>
    <name evidence="2" type="ORF">GCK72_000792</name>
</gene>
<evidence type="ECO:0000313" key="3">
    <source>
        <dbReference type="Proteomes" id="UP000483820"/>
    </source>
</evidence>
<dbReference type="KEGG" id="crq:GCK72_000792"/>
<reference evidence="2 3" key="1">
    <citation type="submission" date="2019-12" db="EMBL/GenBank/DDBJ databases">
        <title>Chromosome-level assembly of the Caenorhabditis remanei genome.</title>
        <authorList>
            <person name="Teterina A.A."/>
            <person name="Willis J.H."/>
            <person name="Phillips P.C."/>
        </authorList>
    </citation>
    <scope>NUCLEOTIDE SEQUENCE [LARGE SCALE GENOMIC DNA]</scope>
    <source>
        <strain evidence="2 3">PX506</strain>
        <tissue evidence="2">Whole organism</tissue>
    </source>
</reference>
<name>A0A6A5HMV9_CAERE</name>
<dbReference type="CTD" id="9821196"/>
<dbReference type="InterPro" id="IPR012885">
    <property type="entry name" value="F-box_Sdz-33"/>
</dbReference>
<dbReference type="PANTHER" id="PTHR21503:SF8">
    <property type="entry name" value="F-BOX ASSOCIATED DOMAIN-CONTAINING PROTEIN-RELATED"/>
    <property type="match status" value="1"/>
</dbReference>
<dbReference type="RefSeq" id="XP_053591327.1">
    <property type="nucleotide sequence ID" value="XM_053722682.1"/>
</dbReference>
<sequence length="342" mass="40185">MPFPILKLPFLPIQLVLQILDNLTQNLDSLALFEFSTCSRKCRRVVSCIRHKYTGIKILWNGDEGYATIKLETSYGTSYSWKIAEICAGELYERRKIGNMTIMIRRQYNQMYTGGGPLIEKLKEMYKYLIDLFHIPILNFFGYYGAGIQIPVFPANLEIKKCDEVVVMSHEPIDDDQMKYILGEMITKKLNLHLPNYSNFPWESTRFSMDCLNLQLDSKWVSREMFLSLKYPKIYMKGFTSLTSKDVRDFINQWFNSNDTRLETLLVDLKFDEEPEPIDLSEFNPKPWDPILRGQYYDKNRAGKLFGGMDIIRKDGRFATFRQSSRSIDFFVWKNTLQVENN</sequence>
<proteinExistence type="predicted"/>
<dbReference type="Pfam" id="PF07735">
    <property type="entry name" value="FBA_2"/>
    <property type="match status" value="1"/>
</dbReference>
<feature type="domain" description="Sdz-33 F-box" evidence="1">
    <location>
        <begin position="209"/>
        <end position="265"/>
    </location>
</feature>
<dbReference type="GeneID" id="9821196"/>
<comment type="caution">
    <text evidence="2">The sequence shown here is derived from an EMBL/GenBank/DDBJ whole genome shotgun (WGS) entry which is preliminary data.</text>
</comment>
<dbReference type="Proteomes" id="UP000483820">
    <property type="component" value="Chromosome I"/>
</dbReference>
<evidence type="ECO:0000313" key="2">
    <source>
        <dbReference type="EMBL" id="KAF1768979.1"/>
    </source>
</evidence>
<dbReference type="EMBL" id="WUAV01000001">
    <property type="protein sequence ID" value="KAF1768979.1"/>
    <property type="molecule type" value="Genomic_DNA"/>
</dbReference>
<protein>
    <recommendedName>
        <fullName evidence="1">Sdz-33 F-box domain-containing protein</fullName>
    </recommendedName>
</protein>
<organism evidence="2 3">
    <name type="scientific">Caenorhabditis remanei</name>
    <name type="common">Caenorhabditis vulgaris</name>
    <dbReference type="NCBI Taxonomy" id="31234"/>
    <lineage>
        <taxon>Eukaryota</taxon>
        <taxon>Metazoa</taxon>
        <taxon>Ecdysozoa</taxon>
        <taxon>Nematoda</taxon>
        <taxon>Chromadorea</taxon>
        <taxon>Rhabditida</taxon>
        <taxon>Rhabditina</taxon>
        <taxon>Rhabditomorpha</taxon>
        <taxon>Rhabditoidea</taxon>
        <taxon>Rhabditidae</taxon>
        <taxon>Peloderinae</taxon>
        <taxon>Caenorhabditis</taxon>
    </lineage>
</organism>
<dbReference type="AlphaFoldDB" id="A0A6A5HMV9"/>
<dbReference type="PANTHER" id="PTHR21503">
    <property type="entry name" value="F-BOX-CONTAINING HYPOTHETICAL PROTEIN C.ELEGANS"/>
    <property type="match status" value="1"/>
</dbReference>